<reference evidence="1 2" key="1">
    <citation type="journal article" date="2014" name="Int. J. Syst. Evol. Microbiol.">
        <title>Complete genome sequence of Corynebacterium casei LMG S-19264T (=DSM 44701T), isolated from a smear-ripened cheese.</title>
        <authorList>
            <consortium name="US DOE Joint Genome Institute (JGI-PGF)"/>
            <person name="Walter F."/>
            <person name="Albersmeier A."/>
            <person name="Kalinowski J."/>
            <person name="Ruckert C."/>
        </authorList>
    </citation>
    <scope>NUCLEOTIDE SEQUENCE [LARGE SCALE GENOMIC DNA]</scope>
    <source>
        <strain evidence="1 2">CGMCC 1.16330</strain>
    </source>
</reference>
<evidence type="ECO:0000313" key="1">
    <source>
        <dbReference type="EMBL" id="GGG46396.1"/>
    </source>
</evidence>
<comment type="caution">
    <text evidence="1">The sequence shown here is derived from an EMBL/GenBank/DDBJ whole genome shotgun (WGS) entry which is preliminary data.</text>
</comment>
<dbReference type="Proteomes" id="UP000597507">
    <property type="component" value="Unassembled WGS sequence"/>
</dbReference>
<evidence type="ECO:0000313" key="2">
    <source>
        <dbReference type="Proteomes" id="UP000597507"/>
    </source>
</evidence>
<dbReference type="EMBL" id="BMKS01000015">
    <property type="protein sequence ID" value="GGG46396.1"/>
    <property type="molecule type" value="Genomic_DNA"/>
</dbReference>
<proteinExistence type="predicted"/>
<dbReference type="RefSeq" id="WP_229678131.1">
    <property type="nucleotide sequence ID" value="NZ_BMKS01000015.1"/>
</dbReference>
<dbReference type="Pfam" id="PF13479">
    <property type="entry name" value="AAA_24"/>
    <property type="match status" value="1"/>
</dbReference>
<gene>
    <name evidence="1" type="ORF">GCM10010964_37230</name>
</gene>
<evidence type="ECO:0008006" key="3">
    <source>
        <dbReference type="Google" id="ProtNLM"/>
    </source>
</evidence>
<dbReference type="AlphaFoldDB" id="A0A8J2ZEY1"/>
<protein>
    <recommendedName>
        <fullName evidence="3">ATP-binding protein</fullName>
    </recommendedName>
</protein>
<keyword evidence="2" id="KW-1185">Reference proteome</keyword>
<organism evidence="1 2">
    <name type="scientific">Caldovatus sediminis</name>
    <dbReference type="NCBI Taxonomy" id="2041189"/>
    <lineage>
        <taxon>Bacteria</taxon>
        <taxon>Pseudomonadati</taxon>
        <taxon>Pseudomonadota</taxon>
        <taxon>Alphaproteobacteria</taxon>
        <taxon>Acetobacterales</taxon>
        <taxon>Roseomonadaceae</taxon>
        <taxon>Caldovatus</taxon>
    </lineage>
</organism>
<sequence>MSAPFTQTQPGRLRIIGADERMAERRGIKGVLAGASGIGKTSQLWSLDPAATLFVNLEAGELAVAGWPGDEVRVRDWDLARDLACWIGGPNPAMRDDQPYGAGHYARVCEAFGSPAQLAKYQTIFVDSITVASRLCLQWCKGQPQAVSDRSGKPDLRGAYGLLGQEMIAWVTHLQHVPDKNVWLVGILDKKLDDFNRPFFALQVEGTKTGLELPGVVDELITLAELRTEKGEPYRAFVCTTLNPFGYPAKDRSGRLATIEEPHLGRLMEKIRRPAAAPPTALFQVALPAAPTTDTTTQES</sequence>
<accession>A0A8J2ZEY1</accession>
<name>A0A8J2ZEY1_9PROT</name>